<dbReference type="PANTHER" id="PTHR43689">
    <property type="entry name" value="HYDROLASE"/>
    <property type="match status" value="1"/>
</dbReference>
<feature type="domain" description="AB hydrolase-1" evidence="1">
    <location>
        <begin position="62"/>
        <end position="298"/>
    </location>
</feature>
<dbReference type="InParanoid" id="A0A1B1AKK5"/>
<dbReference type="SUPFAM" id="SSF53474">
    <property type="entry name" value="alpha/beta-Hydrolases"/>
    <property type="match status" value="1"/>
</dbReference>
<dbReference type="STRING" id="1759059.ATE48_14830"/>
<dbReference type="Gene3D" id="3.40.50.1820">
    <property type="entry name" value="alpha/beta hydrolase"/>
    <property type="match status" value="1"/>
</dbReference>
<dbReference type="EMBL" id="CP013244">
    <property type="protein sequence ID" value="ANP47099.1"/>
    <property type="molecule type" value="Genomic_DNA"/>
</dbReference>
<dbReference type="InterPro" id="IPR000073">
    <property type="entry name" value="AB_hydrolase_1"/>
</dbReference>
<dbReference type="PANTHER" id="PTHR43689:SF8">
    <property type="entry name" value="ALPHA_BETA-HYDROLASES SUPERFAMILY PROTEIN"/>
    <property type="match status" value="1"/>
</dbReference>
<name>A0A1B1AKK5_9PROT</name>
<evidence type="ECO:0000313" key="2">
    <source>
        <dbReference type="EMBL" id="ANP47099.1"/>
    </source>
</evidence>
<reference evidence="2 3" key="1">
    <citation type="submission" date="2015-11" db="EMBL/GenBank/DDBJ databases">
        <title>Whole-Genome Sequence of Candidatus Oderbacter manganicum from the National Park Lower Oder Valley, Germany.</title>
        <authorList>
            <person name="Braun B."/>
            <person name="Liere K."/>
            <person name="Szewzyk U."/>
        </authorList>
    </citation>
    <scope>NUCLEOTIDE SEQUENCE [LARGE SCALE GENOMIC DNA]</scope>
    <source>
        <strain evidence="2 3">OTSz_A_272</strain>
    </source>
</reference>
<protein>
    <recommendedName>
        <fullName evidence="1">AB hydrolase-1 domain-containing protein</fullName>
    </recommendedName>
</protein>
<dbReference type="Pfam" id="PF12697">
    <property type="entry name" value="Abhydrolase_6"/>
    <property type="match status" value="1"/>
</dbReference>
<dbReference type="InterPro" id="IPR029058">
    <property type="entry name" value="AB_hydrolase_fold"/>
</dbReference>
<dbReference type="RefSeq" id="WP_066772799.1">
    <property type="nucleotide sequence ID" value="NZ_CP013244.1"/>
</dbReference>
<accession>A0A1B1AKK5</accession>
<dbReference type="Proteomes" id="UP000092498">
    <property type="component" value="Chromosome"/>
</dbReference>
<dbReference type="PRINTS" id="PR00111">
    <property type="entry name" value="ABHYDROLASE"/>
</dbReference>
<dbReference type="AlphaFoldDB" id="A0A1B1AKK5"/>
<dbReference type="KEGG" id="cbot:ATE48_14830"/>
<organism evidence="2 3">
    <name type="scientific">Candidatus Viadribacter manganicus</name>
    <dbReference type="NCBI Taxonomy" id="1759059"/>
    <lineage>
        <taxon>Bacteria</taxon>
        <taxon>Pseudomonadati</taxon>
        <taxon>Pseudomonadota</taxon>
        <taxon>Alphaproteobacteria</taxon>
        <taxon>Hyphomonadales</taxon>
        <taxon>Hyphomonadaceae</taxon>
        <taxon>Candidatus Viadribacter</taxon>
    </lineage>
</organism>
<keyword evidence="3" id="KW-1185">Reference proteome</keyword>
<evidence type="ECO:0000313" key="3">
    <source>
        <dbReference type="Proteomes" id="UP000092498"/>
    </source>
</evidence>
<sequence>MILWLAAIAAAIALSGYVLASHSRAYVRRTVARFAPTGRFIDADGVRLHVREAGPQGAPRMLLIHGASSNLLELWGPLADEFSPLHHVIAYDRPGMGHSERARRDAHTMASQAKAAARVLEQTGDGPAIIVAHSLGAGVALRLALDHPRLVSGLVLVAPACNPYPWKPAWWARLSTKPIIGELFCNLIIPWLGPPMIPQSVANNFWPAPVPVNYLEQAGVPLIFCPRAFRASAFDVVASNVEFGAQQPRYGELFTPAVILTAEKDKIVSPKRHARALAVDMPAAELVIAPETGHMPHRLRTDLVIAAIRRVNEMTSTRTTD</sequence>
<proteinExistence type="predicted"/>
<dbReference type="OrthoDB" id="8680283at2"/>
<gene>
    <name evidence="2" type="ORF">ATE48_14830</name>
</gene>
<evidence type="ECO:0000259" key="1">
    <source>
        <dbReference type="Pfam" id="PF12697"/>
    </source>
</evidence>